<dbReference type="GO" id="GO:0005829">
    <property type="term" value="C:cytosol"/>
    <property type="evidence" value="ECO:0007669"/>
    <property type="project" value="TreeGrafter"/>
</dbReference>
<gene>
    <name evidence="7" type="ORF">CA615_00885</name>
</gene>
<comment type="function">
    <text evidence="6">Catalyzes the conversion of D-ribulose 5-phosphate to formate and 3,4-dihydroxy-2-butanone 4-phosphate.</text>
</comment>
<dbReference type="OMA" id="DAGGLIC"/>
<dbReference type="InterPro" id="IPR017945">
    <property type="entry name" value="DHBP_synth_RibB-like_a/b_dom"/>
</dbReference>
<dbReference type="PANTHER" id="PTHR21327">
    <property type="entry name" value="GTP CYCLOHYDROLASE II-RELATED"/>
    <property type="match status" value="1"/>
</dbReference>
<dbReference type="PANTHER" id="PTHR21327:SF46">
    <property type="entry name" value="3,4-DIHYDROXY-2-BUTANONE 4-PHOSPHATE SYNTHASE"/>
    <property type="match status" value="1"/>
</dbReference>
<organism evidence="7 8">
    <name type="scientific">Methanosphaera stadtmanae</name>
    <dbReference type="NCBI Taxonomy" id="2317"/>
    <lineage>
        <taxon>Archaea</taxon>
        <taxon>Methanobacteriati</taxon>
        <taxon>Methanobacteriota</taxon>
        <taxon>Methanomada group</taxon>
        <taxon>Methanobacteria</taxon>
        <taxon>Methanobacteriales</taxon>
        <taxon>Methanobacteriaceae</taxon>
        <taxon>Methanosphaera</taxon>
    </lineage>
</organism>
<keyword evidence="4 6" id="KW-0464">Manganese</keyword>
<dbReference type="Pfam" id="PF00926">
    <property type="entry name" value="DHBP_synthase"/>
    <property type="match status" value="1"/>
</dbReference>
<evidence type="ECO:0000256" key="1">
    <source>
        <dbReference type="ARBA" id="ARBA00022619"/>
    </source>
</evidence>
<dbReference type="Gene3D" id="3.90.870.10">
    <property type="entry name" value="DHBP synthase"/>
    <property type="match status" value="1"/>
</dbReference>
<dbReference type="EMBL" id="NGJK01000011">
    <property type="protein sequence ID" value="RAP03699.1"/>
    <property type="molecule type" value="Genomic_DNA"/>
</dbReference>
<comment type="catalytic activity">
    <reaction evidence="6">
        <text>D-ribulose 5-phosphate = (2S)-2-hydroxy-3-oxobutyl phosphate + formate + H(+)</text>
        <dbReference type="Rhea" id="RHEA:18457"/>
        <dbReference type="ChEBI" id="CHEBI:15378"/>
        <dbReference type="ChEBI" id="CHEBI:15740"/>
        <dbReference type="ChEBI" id="CHEBI:58121"/>
        <dbReference type="ChEBI" id="CHEBI:58830"/>
        <dbReference type="EC" id="4.1.99.12"/>
    </reaction>
</comment>
<keyword evidence="5 6" id="KW-0456">Lyase</keyword>
<dbReference type="Proteomes" id="UP000248557">
    <property type="component" value="Unassembled WGS sequence"/>
</dbReference>
<dbReference type="RefSeq" id="WP_011405791.1">
    <property type="nucleotide sequence ID" value="NZ_CATZNA010000001.1"/>
</dbReference>
<reference evidence="7 8" key="1">
    <citation type="submission" date="2017-05" db="EMBL/GenBank/DDBJ databases">
        <title>Host range expansion of the Methanosphaera genus to humans and monogastric animals involves recent and extensive reduction in genome content.</title>
        <authorList>
            <person name="Hoedt E.C."/>
            <person name="Volmer J.G."/>
            <person name="Parks D.H."/>
            <person name="Rosewarne C.P."/>
            <person name="Denman S.E."/>
            <person name="Mcsweeney C.S."/>
            <person name="O Cuiv P."/>
            <person name="Hugenholtz P."/>
            <person name="Tyson G.W."/>
            <person name="Morrison M."/>
        </authorList>
    </citation>
    <scope>NUCLEOTIDE SEQUENCE [LARGE SCALE GENOMIC DNA]</scope>
    <source>
        <strain evidence="7 8">PA5</strain>
    </source>
</reference>
<dbReference type="GO" id="GO:0009231">
    <property type="term" value="P:riboflavin biosynthetic process"/>
    <property type="evidence" value="ECO:0007669"/>
    <property type="project" value="UniProtKB-UniPathway"/>
</dbReference>
<dbReference type="AlphaFoldDB" id="A0A328QA63"/>
<dbReference type="GeneID" id="3856049"/>
<keyword evidence="1 6" id="KW-0686">Riboflavin biosynthesis</keyword>
<dbReference type="UniPathway" id="UPA00275">
    <property type="reaction ID" value="UER00399"/>
</dbReference>
<evidence type="ECO:0000256" key="2">
    <source>
        <dbReference type="ARBA" id="ARBA00022723"/>
    </source>
</evidence>
<comment type="subunit">
    <text evidence="6">Homodimer.</text>
</comment>
<evidence type="ECO:0000256" key="5">
    <source>
        <dbReference type="ARBA" id="ARBA00023239"/>
    </source>
</evidence>
<dbReference type="InterPro" id="IPR000422">
    <property type="entry name" value="DHBP_synthase_RibB"/>
</dbReference>
<evidence type="ECO:0000256" key="6">
    <source>
        <dbReference type="RuleBase" id="RU003843"/>
    </source>
</evidence>
<dbReference type="NCBIfam" id="TIGR00506">
    <property type="entry name" value="ribB"/>
    <property type="match status" value="1"/>
</dbReference>
<proteinExistence type="inferred from homology"/>
<protein>
    <recommendedName>
        <fullName evidence="6">3,4-dihydroxy-2-butanone 4-phosphate synthase</fullName>
        <shortName evidence="6">DHBP synthase</shortName>
        <ecNumber evidence="6">4.1.99.12</ecNumber>
    </recommendedName>
</protein>
<accession>A0A328QA63</accession>
<comment type="similarity">
    <text evidence="6">Belongs to the DHBP synthase family.</text>
</comment>
<dbReference type="GO" id="GO:0046872">
    <property type="term" value="F:metal ion binding"/>
    <property type="evidence" value="ECO:0007669"/>
    <property type="project" value="UniProtKB-KW"/>
</dbReference>
<dbReference type="EC" id="4.1.99.12" evidence="6"/>
<evidence type="ECO:0000313" key="8">
    <source>
        <dbReference type="Proteomes" id="UP000248557"/>
    </source>
</evidence>
<dbReference type="SUPFAM" id="SSF55821">
    <property type="entry name" value="YrdC/RibB"/>
    <property type="match status" value="1"/>
</dbReference>
<evidence type="ECO:0000313" key="7">
    <source>
        <dbReference type="EMBL" id="RAP03699.1"/>
    </source>
</evidence>
<comment type="cofactor">
    <cofactor evidence="6">
        <name>Mg(2+)</name>
        <dbReference type="ChEBI" id="CHEBI:18420"/>
    </cofactor>
    <cofactor evidence="6">
        <name>Mn(2+)</name>
        <dbReference type="ChEBI" id="CHEBI:29035"/>
    </cofactor>
    <text evidence="6">Binds 2 divalent metal cations per subunit. Magnesium or manganese.</text>
</comment>
<evidence type="ECO:0000256" key="3">
    <source>
        <dbReference type="ARBA" id="ARBA00022842"/>
    </source>
</evidence>
<comment type="caution">
    <text evidence="7">The sequence shown here is derived from an EMBL/GenBank/DDBJ whole genome shotgun (WGS) entry which is preliminary data.</text>
</comment>
<evidence type="ECO:0000256" key="4">
    <source>
        <dbReference type="ARBA" id="ARBA00023211"/>
    </source>
</evidence>
<sequence>MIDKAIEALKNGEIILIYDSDDRESETDMITAAEFMTTEKMTTIRKYAGGLVCMPISNENCDKLGIPFMVDILKEANEKYPVLKDLYPNDIPYDAKSAFSITVNYRDTYTGIPDTDRSKTERELALLCKEGKQAEFGKYFRSPGHVTLLRAEKDAVLTREGHTELTIALLEMAGLEPVGICCEMIGDNGEAMSVDKTREYAQKNNHVFISGDEIIEAYKEFKNNN</sequence>
<name>A0A328QA63_9EURY</name>
<dbReference type="GO" id="GO:0008686">
    <property type="term" value="F:3,4-dihydroxy-2-butanone-4-phosphate synthase activity"/>
    <property type="evidence" value="ECO:0007669"/>
    <property type="project" value="UniProtKB-EC"/>
</dbReference>
<comment type="pathway">
    <text evidence="6">Cofactor biosynthesis; riboflavin biosynthesis; 2-hydroxy-3-oxobutyl phosphate from D-ribulose 5-phosphate: step 1/1.</text>
</comment>
<keyword evidence="2 6" id="KW-0479">Metal-binding</keyword>
<keyword evidence="3 6" id="KW-0460">Magnesium</keyword>